<name>A0A382DAL4_9ZZZZ</name>
<dbReference type="Gene3D" id="3.70.10.10">
    <property type="match status" value="1"/>
</dbReference>
<sequence>MNLSKQTVDILKNYSTINSSIAVGTGSTLQTMSAMKNILVKSTVDENFETSFAIYDLTEFLNLSTSEAFVGADYTFDEDYVVISKERATSRYYYADPSTIITPTKDITMPDAEIEFELKHEDLSTIRNMSSVLAKPDMVVKGYDNSIVLSVLDKKDPTSNVFNLEV</sequence>
<evidence type="ECO:0000313" key="1">
    <source>
        <dbReference type="EMBL" id="SVB35189.1"/>
    </source>
</evidence>
<dbReference type="SUPFAM" id="SSF55979">
    <property type="entry name" value="DNA clamp"/>
    <property type="match status" value="2"/>
</dbReference>
<reference evidence="1" key="1">
    <citation type="submission" date="2018-05" db="EMBL/GenBank/DDBJ databases">
        <authorList>
            <person name="Lanie J.A."/>
            <person name="Ng W.-L."/>
            <person name="Kazmierczak K.M."/>
            <person name="Andrzejewski T.M."/>
            <person name="Davidsen T.M."/>
            <person name="Wayne K.J."/>
            <person name="Tettelin H."/>
            <person name="Glass J.I."/>
            <person name="Rusch D."/>
            <person name="Podicherti R."/>
            <person name="Tsui H.-C.T."/>
            <person name="Winkler M.E."/>
        </authorList>
    </citation>
    <scope>NUCLEOTIDE SEQUENCE</scope>
</reference>
<dbReference type="InterPro" id="IPR046938">
    <property type="entry name" value="DNA_clamp_sf"/>
</dbReference>
<evidence type="ECO:0008006" key="2">
    <source>
        <dbReference type="Google" id="ProtNLM"/>
    </source>
</evidence>
<protein>
    <recommendedName>
        <fullName evidence="2">Sliding clamp C-terminal domain-containing protein</fullName>
    </recommendedName>
</protein>
<feature type="non-terminal residue" evidence="1">
    <location>
        <position position="166"/>
    </location>
</feature>
<accession>A0A382DAL4</accession>
<dbReference type="EMBL" id="UINC01038329">
    <property type="protein sequence ID" value="SVB35189.1"/>
    <property type="molecule type" value="Genomic_DNA"/>
</dbReference>
<gene>
    <name evidence="1" type="ORF">METZ01_LOCUS188043</name>
</gene>
<proteinExistence type="predicted"/>
<dbReference type="AlphaFoldDB" id="A0A382DAL4"/>
<organism evidence="1">
    <name type="scientific">marine metagenome</name>
    <dbReference type="NCBI Taxonomy" id="408172"/>
    <lineage>
        <taxon>unclassified sequences</taxon>
        <taxon>metagenomes</taxon>
        <taxon>ecological metagenomes</taxon>
    </lineage>
</organism>